<reference evidence="3" key="3">
    <citation type="submission" date="2015-06" db="UniProtKB">
        <authorList>
            <consortium name="EnsemblMetazoa"/>
        </authorList>
    </citation>
    <scope>IDENTIFICATION</scope>
</reference>
<dbReference type="EnsemblMetazoa" id="CapteT220588">
    <property type="protein sequence ID" value="CapteP220588"/>
    <property type="gene ID" value="CapteG220588"/>
</dbReference>
<evidence type="ECO:0000313" key="2">
    <source>
        <dbReference type="EMBL" id="ELU14347.1"/>
    </source>
</evidence>
<dbReference type="PROSITE" id="PS50225">
    <property type="entry name" value="SOCS"/>
    <property type="match status" value="1"/>
</dbReference>
<organism evidence="2">
    <name type="scientific">Capitella teleta</name>
    <name type="common">Polychaete worm</name>
    <dbReference type="NCBI Taxonomy" id="283909"/>
    <lineage>
        <taxon>Eukaryota</taxon>
        <taxon>Metazoa</taxon>
        <taxon>Spiralia</taxon>
        <taxon>Lophotrochozoa</taxon>
        <taxon>Annelida</taxon>
        <taxon>Polychaeta</taxon>
        <taxon>Sedentaria</taxon>
        <taxon>Scolecida</taxon>
        <taxon>Capitellidae</taxon>
        <taxon>Capitella</taxon>
    </lineage>
</organism>
<feature type="domain" description="SOCS box" evidence="1">
    <location>
        <begin position="171"/>
        <end position="226"/>
    </location>
</feature>
<reference evidence="4" key="1">
    <citation type="submission" date="2012-12" db="EMBL/GenBank/DDBJ databases">
        <authorList>
            <person name="Hellsten U."/>
            <person name="Grimwood J."/>
            <person name="Chapman J.A."/>
            <person name="Shapiro H."/>
            <person name="Aerts A."/>
            <person name="Otillar R.P."/>
            <person name="Terry A.Y."/>
            <person name="Boore J.L."/>
            <person name="Simakov O."/>
            <person name="Marletaz F."/>
            <person name="Cho S.-J."/>
            <person name="Edsinger-Gonzales E."/>
            <person name="Havlak P."/>
            <person name="Kuo D.-H."/>
            <person name="Larsson T."/>
            <person name="Lv J."/>
            <person name="Arendt D."/>
            <person name="Savage R."/>
            <person name="Osoegawa K."/>
            <person name="de Jong P."/>
            <person name="Lindberg D.R."/>
            <person name="Seaver E.C."/>
            <person name="Weisblat D.A."/>
            <person name="Putnam N.H."/>
            <person name="Grigoriev I.V."/>
            <person name="Rokhsar D.S."/>
        </authorList>
    </citation>
    <scope>NUCLEOTIDE SEQUENCE</scope>
    <source>
        <strain evidence="4">I ESC-2004</strain>
    </source>
</reference>
<dbReference type="EMBL" id="KB294575">
    <property type="protein sequence ID" value="ELU14347.1"/>
    <property type="molecule type" value="Genomic_DNA"/>
</dbReference>
<dbReference type="InterPro" id="IPR001496">
    <property type="entry name" value="SOCS_box"/>
</dbReference>
<protein>
    <recommendedName>
        <fullName evidence="1">SOCS box domain-containing protein</fullName>
    </recommendedName>
</protein>
<dbReference type="Proteomes" id="UP000014760">
    <property type="component" value="Unassembled WGS sequence"/>
</dbReference>
<proteinExistence type="predicted"/>
<accession>R7V7A9</accession>
<dbReference type="HOGENOM" id="CLU_1062611_0_0_1"/>
<gene>
    <name evidence="2" type="ORF">CAPTEDRAFT_220588</name>
</gene>
<name>R7V7A9_CAPTE</name>
<evidence type="ECO:0000313" key="3">
    <source>
        <dbReference type="EnsemblMetazoa" id="CapteP220588"/>
    </source>
</evidence>
<dbReference type="EMBL" id="AMQN01018585">
    <property type="status" value="NOT_ANNOTATED_CDS"/>
    <property type="molecule type" value="Genomic_DNA"/>
</dbReference>
<evidence type="ECO:0000313" key="4">
    <source>
        <dbReference type="Proteomes" id="UP000014760"/>
    </source>
</evidence>
<keyword evidence="4" id="KW-1185">Reference proteome</keyword>
<evidence type="ECO:0000259" key="1">
    <source>
        <dbReference type="PROSITE" id="PS50225"/>
    </source>
</evidence>
<sequence length="262" mass="29379">MCDLVIHDAHKVKVVECSPLSPVLDKVLEGDIDDVVNELENGKSLVNVVPIAWPGSQSTLLSMVTQSDFPSGRIQELIVSLLNRGMLSGVFYGLDGQSVTRLESNVINHSLVLQLSLRGLLKKGAGNEERATIESLFTQGIQFHMVKEDIDIIAKEVDRIAAEKSSQRWRDLKDILLDRSPRSLFHLCRHDIMRHLSTVSGAKLKPFDLQEVSAQLPLPPIVQRSLSFHCDDYVCEIQGLTYLPRLPPAYQHRDMYIVFGMP</sequence>
<dbReference type="AlphaFoldDB" id="R7V7A9"/>
<reference evidence="2 4" key="2">
    <citation type="journal article" date="2013" name="Nature">
        <title>Insights into bilaterian evolution from three spiralian genomes.</title>
        <authorList>
            <person name="Simakov O."/>
            <person name="Marletaz F."/>
            <person name="Cho S.J."/>
            <person name="Edsinger-Gonzales E."/>
            <person name="Havlak P."/>
            <person name="Hellsten U."/>
            <person name="Kuo D.H."/>
            <person name="Larsson T."/>
            <person name="Lv J."/>
            <person name="Arendt D."/>
            <person name="Savage R."/>
            <person name="Osoegawa K."/>
            <person name="de Jong P."/>
            <person name="Grimwood J."/>
            <person name="Chapman J.A."/>
            <person name="Shapiro H."/>
            <person name="Aerts A."/>
            <person name="Otillar R.P."/>
            <person name="Terry A.Y."/>
            <person name="Boore J.L."/>
            <person name="Grigoriev I.V."/>
            <person name="Lindberg D.R."/>
            <person name="Seaver E.C."/>
            <person name="Weisblat D.A."/>
            <person name="Putnam N.H."/>
            <person name="Rokhsar D.S."/>
        </authorList>
    </citation>
    <scope>NUCLEOTIDE SEQUENCE</scope>
    <source>
        <strain evidence="2 4">I ESC-2004</strain>
    </source>
</reference>